<proteinExistence type="predicted"/>
<dbReference type="Proteomes" id="UP000663864">
    <property type="component" value="Unassembled WGS sequence"/>
</dbReference>
<evidence type="ECO:0000313" key="7">
    <source>
        <dbReference type="EMBL" id="CAF3898577.1"/>
    </source>
</evidence>
<evidence type="ECO:0008006" key="11">
    <source>
        <dbReference type="Google" id="ProtNLM"/>
    </source>
</evidence>
<keyword evidence="10" id="KW-1185">Reference proteome</keyword>
<evidence type="ECO:0000313" key="5">
    <source>
        <dbReference type="EMBL" id="CAF1492983.1"/>
    </source>
</evidence>
<comment type="caution">
    <text evidence="2">The sequence shown here is derived from an EMBL/GenBank/DDBJ whole genome shotgun (WGS) entry which is preliminary data.</text>
</comment>
<dbReference type="GO" id="GO:0003735">
    <property type="term" value="F:structural constituent of ribosome"/>
    <property type="evidence" value="ECO:0007669"/>
    <property type="project" value="InterPro"/>
</dbReference>
<dbReference type="Proteomes" id="UP000663889">
    <property type="component" value="Unassembled WGS sequence"/>
</dbReference>
<dbReference type="EMBL" id="CAJOAX010004605">
    <property type="protein sequence ID" value="CAF3913110.1"/>
    <property type="molecule type" value="Genomic_DNA"/>
</dbReference>
<evidence type="ECO:0000313" key="4">
    <source>
        <dbReference type="EMBL" id="CAF1300092.1"/>
    </source>
</evidence>
<accession>A0A814XGT8</accession>
<dbReference type="PANTHER" id="PTHR34095:SF1">
    <property type="entry name" value="LARGE RIBOSOMAL SUBUNIT PROTEIN ML55"/>
    <property type="match status" value="1"/>
</dbReference>
<dbReference type="PANTHER" id="PTHR34095">
    <property type="entry name" value="39S RIBOSOMAL PROTEIN L55, MITOCHONDRIAL"/>
    <property type="match status" value="1"/>
</dbReference>
<dbReference type="EMBL" id="CAJOBE010002391">
    <property type="protein sequence ID" value="CAF3819190.1"/>
    <property type="molecule type" value="Genomic_DNA"/>
</dbReference>
<evidence type="ECO:0000313" key="10">
    <source>
        <dbReference type="Proteomes" id="UP000663870"/>
    </source>
</evidence>
<dbReference type="EMBL" id="CAJNOH010001415">
    <property type="protein sequence ID" value="CAF1214887.1"/>
    <property type="molecule type" value="Genomic_DNA"/>
</dbReference>
<gene>
    <name evidence="6" type="ORF">FNK824_LOCUS16051</name>
    <name evidence="7" type="ORF">JBS370_LOCUS20751</name>
    <name evidence="5" type="ORF">JXQ802_LOCUS39972</name>
    <name evidence="8" type="ORF">OTI717_LOCUS24405</name>
    <name evidence="2" type="ORF">PYM288_LOCUS25570</name>
    <name evidence="1" type="ORF">RFH988_LOCUS21424</name>
    <name evidence="3" type="ORF">SEV965_LOCUS24039</name>
    <name evidence="4" type="ORF">ZHD862_LOCUS27918</name>
</gene>
<dbReference type="AlphaFoldDB" id="A0A814XGT8"/>
<dbReference type="Proteomes" id="UP000663882">
    <property type="component" value="Unassembled WGS sequence"/>
</dbReference>
<dbReference type="EMBL" id="CAJNOU010001827">
    <property type="protein sequence ID" value="CAF1257101.1"/>
    <property type="molecule type" value="Genomic_DNA"/>
</dbReference>
<dbReference type="InterPro" id="IPR044884">
    <property type="entry name" value="Ribosomal_mL55_sf"/>
</dbReference>
<dbReference type="Pfam" id="PF09776">
    <property type="entry name" value="Mitoc_L55"/>
    <property type="match status" value="1"/>
</dbReference>
<dbReference type="Proteomes" id="UP000663823">
    <property type="component" value="Unassembled WGS sequence"/>
</dbReference>
<dbReference type="GO" id="GO:0005762">
    <property type="term" value="C:mitochondrial large ribosomal subunit"/>
    <property type="evidence" value="ECO:0007669"/>
    <property type="project" value="InterPro"/>
</dbReference>
<evidence type="ECO:0000313" key="2">
    <source>
        <dbReference type="EMBL" id="CAF1214887.1"/>
    </source>
</evidence>
<protein>
    <recommendedName>
        <fullName evidence="11">Ribosomal protein L55</fullName>
    </recommendedName>
</protein>
<organism evidence="2 9">
    <name type="scientific">Rotaria sordida</name>
    <dbReference type="NCBI Taxonomy" id="392033"/>
    <lineage>
        <taxon>Eukaryota</taxon>
        <taxon>Metazoa</taxon>
        <taxon>Spiralia</taxon>
        <taxon>Gnathifera</taxon>
        <taxon>Rotifera</taxon>
        <taxon>Eurotatoria</taxon>
        <taxon>Bdelloidea</taxon>
        <taxon>Philodinida</taxon>
        <taxon>Philodinidae</taxon>
        <taxon>Rotaria</taxon>
    </lineage>
</organism>
<dbReference type="Proteomes" id="UP000663874">
    <property type="component" value="Unassembled WGS sequence"/>
</dbReference>
<dbReference type="Proteomes" id="UP000663870">
    <property type="component" value="Unassembled WGS sequence"/>
</dbReference>
<dbReference type="EMBL" id="CAJOBD010002659">
    <property type="protein sequence ID" value="CAF3898577.1"/>
    <property type="molecule type" value="Genomic_DNA"/>
</dbReference>
<evidence type="ECO:0000313" key="9">
    <source>
        <dbReference type="Proteomes" id="UP000663854"/>
    </source>
</evidence>
<dbReference type="Proteomes" id="UP000663854">
    <property type="component" value="Unassembled WGS sequence"/>
</dbReference>
<evidence type="ECO:0000313" key="6">
    <source>
        <dbReference type="EMBL" id="CAF3819190.1"/>
    </source>
</evidence>
<dbReference type="InterPro" id="IPR018615">
    <property type="entry name" value="Ribosomal_mL55"/>
</dbReference>
<reference evidence="2" key="1">
    <citation type="submission" date="2021-02" db="EMBL/GenBank/DDBJ databases">
        <authorList>
            <person name="Nowell W R."/>
        </authorList>
    </citation>
    <scope>NUCLEOTIDE SEQUENCE</scope>
</reference>
<dbReference type="EMBL" id="CAJNOL010002366">
    <property type="protein sequence ID" value="CAF1492983.1"/>
    <property type="molecule type" value="Genomic_DNA"/>
</dbReference>
<dbReference type="GO" id="GO:0006412">
    <property type="term" value="P:translation"/>
    <property type="evidence" value="ECO:0007669"/>
    <property type="project" value="TreeGrafter"/>
</dbReference>
<dbReference type="Proteomes" id="UP000663836">
    <property type="component" value="Unassembled WGS sequence"/>
</dbReference>
<dbReference type="EMBL" id="CAJNOT010002262">
    <property type="protein sequence ID" value="CAF1300092.1"/>
    <property type="molecule type" value="Genomic_DNA"/>
</dbReference>
<dbReference type="OrthoDB" id="9986315at2759"/>
<evidence type="ECO:0000313" key="1">
    <source>
        <dbReference type="EMBL" id="CAF1141696.1"/>
    </source>
</evidence>
<sequence length="108" mass="12734">MLLKNFLPLIISQRSNCYRSSITRFSRDIYSRLYPNYLVLPDGSTIRIRYSEPRHLVKLPVDIASLSEKEQKTRLLRRSAVQKDKMEITLDTTYDPTAYLNKYTKQTS</sequence>
<evidence type="ECO:0000313" key="8">
    <source>
        <dbReference type="EMBL" id="CAF3913110.1"/>
    </source>
</evidence>
<dbReference type="EMBL" id="CAJNOO010001364">
    <property type="protein sequence ID" value="CAF1141696.1"/>
    <property type="molecule type" value="Genomic_DNA"/>
</dbReference>
<dbReference type="Gene3D" id="6.20.130.20">
    <property type="entry name" value="Mitochondrial ribosomal protein L55"/>
    <property type="match status" value="1"/>
</dbReference>
<name>A0A814XGT8_9BILA</name>
<evidence type="ECO:0000313" key="3">
    <source>
        <dbReference type="EMBL" id="CAF1257101.1"/>
    </source>
</evidence>